<evidence type="ECO:0000313" key="4">
    <source>
        <dbReference type="Proteomes" id="UP000649289"/>
    </source>
</evidence>
<feature type="transmembrane region" description="Helical" evidence="2">
    <location>
        <begin position="164"/>
        <end position="182"/>
    </location>
</feature>
<protein>
    <submittedName>
        <fullName evidence="3">Uncharacterized protein</fullName>
    </submittedName>
</protein>
<feature type="transmembrane region" description="Helical" evidence="2">
    <location>
        <begin position="203"/>
        <end position="226"/>
    </location>
</feature>
<reference evidence="3 4" key="1">
    <citation type="submission" date="2020-09" db="EMBL/GenBank/DDBJ databases">
        <title>novel species in genus Nocardioides.</title>
        <authorList>
            <person name="Zhang G."/>
        </authorList>
    </citation>
    <scope>NUCLEOTIDE SEQUENCE [LARGE SCALE GENOMIC DNA]</scope>
    <source>
        <strain evidence="3 4">19197</strain>
    </source>
</reference>
<feature type="transmembrane region" description="Helical" evidence="2">
    <location>
        <begin position="379"/>
        <end position="403"/>
    </location>
</feature>
<feature type="compositionally biased region" description="Basic and acidic residues" evidence="1">
    <location>
        <begin position="414"/>
        <end position="429"/>
    </location>
</feature>
<keyword evidence="2" id="KW-0472">Membrane</keyword>
<dbReference type="Proteomes" id="UP000649289">
    <property type="component" value="Unassembled WGS sequence"/>
</dbReference>
<feature type="region of interest" description="Disordered" evidence="1">
    <location>
        <begin position="414"/>
        <end position="443"/>
    </location>
</feature>
<dbReference type="InterPro" id="IPR045931">
    <property type="entry name" value="DUF6350"/>
</dbReference>
<feature type="transmembrane region" description="Helical" evidence="2">
    <location>
        <begin position="280"/>
        <end position="302"/>
    </location>
</feature>
<comment type="caution">
    <text evidence="3">The sequence shown here is derived from an EMBL/GenBank/DDBJ whole genome shotgun (WGS) entry which is preliminary data.</text>
</comment>
<keyword evidence="2" id="KW-0812">Transmembrane</keyword>
<name>A0ABR8MHB2_9ACTN</name>
<feature type="transmembrane region" description="Helical" evidence="2">
    <location>
        <begin position="246"/>
        <end position="268"/>
    </location>
</feature>
<gene>
    <name evidence="3" type="ORF">IEZ25_05955</name>
</gene>
<dbReference type="Pfam" id="PF19877">
    <property type="entry name" value="DUF6350"/>
    <property type="match status" value="1"/>
</dbReference>
<feature type="transmembrane region" description="Helical" evidence="2">
    <location>
        <begin position="21"/>
        <end position="50"/>
    </location>
</feature>
<organism evidence="3 4">
    <name type="scientific">Nocardioides hwasunensis</name>
    <dbReference type="NCBI Taxonomy" id="397258"/>
    <lineage>
        <taxon>Bacteria</taxon>
        <taxon>Bacillati</taxon>
        <taxon>Actinomycetota</taxon>
        <taxon>Actinomycetes</taxon>
        <taxon>Propionibacteriales</taxon>
        <taxon>Nocardioidaceae</taxon>
        <taxon>Nocardioides</taxon>
    </lineage>
</organism>
<keyword evidence="4" id="KW-1185">Reference proteome</keyword>
<evidence type="ECO:0000256" key="2">
    <source>
        <dbReference type="SAM" id="Phobius"/>
    </source>
</evidence>
<feature type="transmembrane region" description="Helical" evidence="2">
    <location>
        <begin position="340"/>
        <end position="359"/>
    </location>
</feature>
<keyword evidence="2" id="KW-1133">Transmembrane helix</keyword>
<dbReference type="EMBL" id="JACXYY010000002">
    <property type="protein sequence ID" value="MBD3914152.1"/>
    <property type="molecule type" value="Genomic_DNA"/>
</dbReference>
<feature type="transmembrane region" description="Helical" evidence="2">
    <location>
        <begin position="308"/>
        <end position="328"/>
    </location>
</feature>
<evidence type="ECO:0000313" key="3">
    <source>
        <dbReference type="EMBL" id="MBD3914152.1"/>
    </source>
</evidence>
<sequence>MTSLLTRPDRARTEAVPPRPLVLIATLGGALAALGPLVVLLAVGVIGWFISDAGVHGAPRDGMRMGALAWLAGHGSGFTVEGARVTIVPLGVTAVVAWSMWRLGHRVGDAVSGHGPDADRISDGERDFTVPTAISLFFAGYAVVAVLVATLAAGTTADPSVPRVLAWTLVLTALVAAPAIATGSGRAAIWAALAPATVRAGAAVARAVLTSLLAVSALLFLVALVLSFDEAATMMARLHTSPSEAGLYTLVNAAFLPNASLFAGSWLLGPGFAVGGATLVSPGAVVLGPLPVVPLLAALPAAGTPAGWVASLMVLPPLAAALVSFRALRRSALSWDRIALAGCGGGLAAGVGLAVLAALSGGAAGPGRMRFIGPFVPDVLVHAMTACGLGALLGAAVPAFLAWRTARGRAAEVVRQDDDMPEDRTRVAADDTQAISATDLDED</sequence>
<evidence type="ECO:0000256" key="1">
    <source>
        <dbReference type="SAM" id="MobiDB-lite"/>
    </source>
</evidence>
<proteinExistence type="predicted"/>
<dbReference type="RefSeq" id="WP_191198478.1">
    <property type="nucleotide sequence ID" value="NZ_BAAAPA010000003.1"/>
</dbReference>
<feature type="transmembrane region" description="Helical" evidence="2">
    <location>
        <begin position="128"/>
        <end position="152"/>
    </location>
</feature>
<accession>A0ABR8MHB2</accession>